<reference evidence="1" key="1">
    <citation type="submission" date="2020-04" db="EMBL/GenBank/DDBJ databases">
        <authorList>
            <person name="Chiriac C."/>
            <person name="Salcher M."/>
            <person name="Ghai R."/>
            <person name="Kavagutti S V."/>
        </authorList>
    </citation>
    <scope>NUCLEOTIDE SEQUENCE</scope>
</reference>
<proteinExistence type="predicted"/>
<gene>
    <name evidence="1" type="ORF">UFOVP326_3</name>
</gene>
<accession>A0A6J5LZ69</accession>
<protein>
    <submittedName>
        <fullName evidence="1">Uncharacterized protein</fullName>
    </submittedName>
</protein>
<sequence length="397" mass="41148">MHLTRRLLSRLHRIFDTDPASFVAFRLSGTWAWRVADGTMTVWDPAGLTRLEIDLTTRTLLELSTLLAAQPGIDVSALCGAPERNLTAAVLLEGEGTLTAIAVPIQAYSSTLWALLEAWAAELRVAQSQVVEALKQISLAEASAEWVDEHGQYYGIARTPGEADERYAPRILAEVLAPRGNNVAMEAAIGRMIGQPVTVQDVVVWGAPSPAHNGAAKHNAAVKYSASAAPVYGLFDVVAGYDLLGGGSPSALVDTIEGVVERIRDAGTQLRGVTLGGSTLADSARHPTDPTLSATVGLVLSDPAALPSDAAPLGLALGVPSMADTASHPADEEVVQYVFTTTYSGARRYDGAIMHGGGFVLSGLLDGTITASMAAGGAGDSATLGKATLGGMKLGTP</sequence>
<evidence type="ECO:0000313" key="1">
    <source>
        <dbReference type="EMBL" id="CAB4137089.1"/>
    </source>
</evidence>
<name>A0A6J5LZ69_9CAUD</name>
<organism evidence="1">
    <name type="scientific">uncultured Caudovirales phage</name>
    <dbReference type="NCBI Taxonomy" id="2100421"/>
    <lineage>
        <taxon>Viruses</taxon>
        <taxon>Duplodnaviria</taxon>
        <taxon>Heunggongvirae</taxon>
        <taxon>Uroviricota</taxon>
        <taxon>Caudoviricetes</taxon>
        <taxon>Peduoviridae</taxon>
        <taxon>Maltschvirus</taxon>
        <taxon>Maltschvirus maltsch</taxon>
    </lineage>
</organism>
<dbReference type="EMBL" id="LR796340">
    <property type="protein sequence ID" value="CAB4137089.1"/>
    <property type="molecule type" value="Genomic_DNA"/>
</dbReference>